<keyword evidence="6" id="KW-0449">Lipoprotein</keyword>
<reference evidence="8" key="1">
    <citation type="submission" date="2016-12" db="EMBL/GenBank/DDBJ databases">
        <title>Extending the VSGnome of Trypanosoma brucei strain TREU927.</title>
        <authorList>
            <person name="Cross G.A."/>
        </authorList>
    </citation>
    <scope>NUCLEOTIDE SEQUENCE</scope>
    <source>
        <strain evidence="8">Tb927.99.2135</strain>
    </source>
</reference>
<name>A0A1V0FZZ4_9TRYP</name>
<proteinExistence type="predicted"/>
<dbReference type="InterPro" id="IPR001812">
    <property type="entry name" value="Trypano_VSG_A_N_dom"/>
</dbReference>
<dbReference type="GO" id="GO:0005886">
    <property type="term" value="C:plasma membrane"/>
    <property type="evidence" value="ECO:0007669"/>
    <property type="project" value="UniProtKB-SubCell"/>
</dbReference>
<keyword evidence="5" id="KW-0325">Glycoprotein</keyword>
<evidence type="ECO:0000256" key="3">
    <source>
        <dbReference type="ARBA" id="ARBA00022622"/>
    </source>
</evidence>
<evidence type="ECO:0000256" key="4">
    <source>
        <dbReference type="ARBA" id="ARBA00023136"/>
    </source>
</evidence>
<evidence type="ECO:0000259" key="7">
    <source>
        <dbReference type="Pfam" id="PF00913"/>
    </source>
</evidence>
<sequence>MTATSGKARKAIEKVLSLTKYKVILMKQGTSLLAVLMLVGGAVSQVAEATYIMPLKPSGWQPLCDIGAALAAKSAKAATASEAQRNRARHLLQQQLQTEITATTVDEKEAEKQFVTIAFYLKQEPAKALNDLTAPGETANTKAVRTTNFTLCYIIELMVIATGGTTSGKAGCISKNTTEGSDPVLRYSKLVSAYGNFAALEGTTIAAFDTTIVMDNNWLKK</sequence>
<evidence type="ECO:0000256" key="1">
    <source>
        <dbReference type="ARBA" id="ARBA00004609"/>
    </source>
</evidence>
<evidence type="ECO:0000313" key="8">
    <source>
        <dbReference type="EMBL" id="ARB51016.1"/>
    </source>
</evidence>
<dbReference type="Gene3D" id="3.90.150.10">
    <property type="entry name" value="Variant Surface Glycoprotein, subunit A domain 1"/>
    <property type="match status" value="1"/>
</dbReference>
<dbReference type="AlphaFoldDB" id="A0A1V0FZZ4"/>
<dbReference type="GO" id="GO:0098552">
    <property type="term" value="C:side of membrane"/>
    <property type="evidence" value="ECO:0007669"/>
    <property type="project" value="UniProtKB-KW"/>
</dbReference>
<dbReference type="Pfam" id="PF00913">
    <property type="entry name" value="Trypan_glycop"/>
    <property type="match status" value="1"/>
</dbReference>
<dbReference type="Gene3D" id="1.10.470.10">
    <property type="entry name" value="Variant Surface Glycoprotein, subunit A, domain 2"/>
    <property type="match status" value="1"/>
</dbReference>
<evidence type="ECO:0000256" key="6">
    <source>
        <dbReference type="ARBA" id="ARBA00023288"/>
    </source>
</evidence>
<dbReference type="SUPFAM" id="SSF58087">
    <property type="entry name" value="Variant surface glycoprotein (N-terminal domain)"/>
    <property type="match status" value="1"/>
</dbReference>
<accession>A0A1V0FZZ4</accession>
<dbReference type="GO" id="GO:0042783">
    <property type="term" value="P:symbiont-mediated evasion of host immune response"/>
    <property type="evidence" value="ECO:0007669"/>
    <property type="project" value="InterPro"/>
</dbReference>
<protein>
    <submittedName>
        <fullName evidence="8">Variant surface glycoprotein</fullName>
    </submittedName>
</protein>
<keyword evidence="3" id="KW-0336">GPI-anchor</keyword>
<evidence type="ECO:0000256" key="5">
    <source>
        <dbReference type="ARBA" id="ARBA00023180"/>
    </source>
</evidence>
<keyword evidence="4" id="KW-0472">Membrane</keyword>
<organism evidence="8">
    <name type="scientific">Trypanosoma brucei</name>
    <dbReference type="NCBI Taxonomy" id="5691"/>
    <lineage>
        <taxon>Eukaryota</taxon>
        <taxon>Discoba</taxon>
        <taxon>Euglenozoa</taxon>
        <taxon>Kinetoplastea</taxon>
        <taxon>Metakinetoplastina</taxon>
        <taxon>Trypanosomatida</taxon>
        <taxon>Trypanosomatidae</taxon>
        <taxon>Trypanosoma</taxon>
    </lineage>
</organism>
<evidence type="ECO:0000256" key="2">
    <source>
        <dbReference type="ARBA" id="ARBA00022475"/>
    </source>
</evidence>
<keyword evidence="2" id="KW-1003">Cell membrane</keyword>
<feature type="domain" description="Trypanosome variant surface glycoprotein A-type N-terminal" evidence="7">
    <location>
        <begin position="37"/>
        <end position="181"/>
    </location>
</feature>
<dbReference type="EMBL" id="KY404765">
    <property type="protein sequence ID" value="ARB51016.1"/>
    <property type="molecule type" value="Genomic_DNA"/>
</dbReference>
<comment type="subcellular location">
    <subcellularLocation>
        <location evidence="1">Cell membrane</location>
        <topology evidence="1">Lipid-anchor</topology>
        <topology evidence="1">GPI-anchor</topology>
    </subcellularLocation>
</comment>